<proteinExistence type="predicted"/>
<dbReference type="RefSeq" id="WP_330481749.1">
    <property type="nucleotide sequence ID" value="NZ_JAZBJZ010000002.1"/>
</dbReference>
<evidence type="ECO:0000313" key="2">
    <source>
        <dbReference type="EMBL" id="MEE3715333.1"/>
    </source>
</evidence>
<accession>A0AAW9PY00</accession>
<dbReference type="InterPro" id="IPR036513">
    <property type="entry name" value="STAS_dom_sf"/>
</dbReference>
<dbReference type="InterPro" id="IPR002645">
    <property type="entry name" value="STAS_dom"/>
</dbReference>
<gene>
    <name evidence="2" type="ORF">V2H45_01080</name>
</gene>
<protein>
    <submittedName>
        <fullName evidence="2">STAS domain-containing protein</fullName>
    </submittedName>
</protein>
<dbReference type="SUPFAM" id="SSF52091">
    <property type="entry name" value="SpoIIaa-like"/>
    <property type="match status" value="1"/>
</dbReference>
<feature type="domain" description="STAS" evidence="1">
    <location>
        <begin position="1"/>
        <end position="111"/>
    </location>
</feature>
<evidence type="ECO:0000313" key="3">
    <source>
        <dbReference type="Proteomes" id="UP001333818"/>
    </source>
</evidence>
<dbReference type="EMBL" id="JAZBJZ010000002">
    <property type="protein sequence ID" value="MEE3715333.1"/>
    <property type="molecule type" value="Genomic_DNA"/>
</dbReference>
<evidence type="ECO:0000259" key="1">
    <source>
        <dbReference type="PROSITE" id="PS50801"/>
    </source>
</evidence>
<reference evidence="2" key="1">
    <citation type="submission" date="2024-01" db="EMBL/GenBank/DDBJ databases">
        <title>Bank of Algae and Cyanobacteria of the Azores (BACA) strain genomes.</title>
        <authorList>
            <person name="Luz R."/>
            <person name="Cordeiro R."/>
            <person name="Fonseca A."/>
            <person name="Goncalves V."/>
        </authorList>
    </citation>
    <scope>NUCLEOTIDE SEQUENCE</scope>
    <source>
        <strain evidence="2">BACA0141</strain>
    </source>
</reference>
<dbReference type="CDD" id="cd07043">
    <property type="entry name" value="STAS_anti-anti-sigma_factors"/>
    <property type="match status" value="1"/>
</dbReference>
<dbReference type="PROSITE" id="PS50801">
    <property type="entry name" value="STAS"/>
    <property type="match status" value="1"/>
</dbReference>
<dbReference type="Pfam" id="PF01740">
    <property type="entry name" value="STAS"/>
    <property type="match status" value="1"/>
</dbReference>
<dbReference type="Gene3D" id="3.30.750.24">
    <property type="entry name" value="STAS domain"/>
    <property type="match status" value="1"/>
</dbReference>
<sequence length="111" mass="12459">MEKKVHVFRPSGKMDHDSRALIFDQIHMLGISKIDYFVIDMSDVTHINTFGLGAILGALRLSKKFGFQLIVGSVASESVELFLQITAMDKVLNLCPDVYAFLNTHNSMQKI</sequence>
<organism evidence="2 3">
    <name type="scientific">Tumidithrix elongata BACA0141</name>
    <dbReference type="NCBI Taxonomy" id="2716417"/>
    <lineage>
        <taxon>Bacteria</taxon>
        <taxon>Bacillati</taxon>
        <taxon>Cyanobacteriota</taxon>
        <taxon>Cyanophyceae</taxon>
        <taxon>Pseudanabaenales</taxon>
        <taxon>Pseudanabaenaceae</taxon>
        <taxon>Tumidithrix</taxon>
        <taxon>Tumidithrix elongata</taxon>
    </lineage>
</organism>
<name>A0AAW9PY00_9CYAN</name>
<dbReference type="Proteomes" id="UP001333818">
    <property type="component" value="Unassembled WGS sequence"/>
</dbReference>
<dbReference type="AlphaFoldDB" id="A0AAW9PY00"/>
<comment type="caution">
    <text evidence="2">The sequence shown here is derived from an EMBL/GenBank/DDBJ whole genome shotgun (WGS) entry which is preliminary data.</text>
</comment>
<keyword evidence="3" id="KW-1185">Reference proteome</keyword>